<accession>A0AAN9YWY0</accession>
<dbReference type="InterPro" id="IPR011990">
    <property type="entry name" value="TPR-like_helical_dom_sf"/>
</dbReference>
<keyword evidence="5" id="KW-1185">Reference proteome</keyword>
<dbReference type="Gene3D" id="1.25.40.10">
    <property type="entry name" value="Tetratricopeptide repeat domain"/>
    <property type="match status" value="1"/>
</dbReference>
<keyword evidence="1" id="KW-0677">Repeat</keyword>
<feature type="region of interest" description="Disordered" evidence="3">
    <location>
        <begin position="90"/>
        <end position="112"/>
    </location>
</feature>
<evidence type="ECO:0000313" key="5">
    <source>
        <dbReference type="Proteomes" id="UP001320420"/>
    </source>
</evidence>
<gene>
    <name evidence="4" type="ORF">SLS62_001275</name>
</gene>
<keyword evidence="2" id="KW-0175">Coiled coil</keyword>
<reference evidence="4 5" key="1">
    <citation type="submission" date="2024-02" db="EMBL/GenBank/DDBJ databases">
        <title>De novo assembly and annotation of 12 fungi associated with fruit tree decline syndrome in Ontario, Canada.</title>
        <authorList>
            <person name="Sulman M."/>
            <person name="Ellouze W."/>
            <person name="Ilyukhin E."/>
        </authorList>
    </citation>
    <scope>NUCLEOTIDE SEQUENCE [LARGE SCALE GENOMIC DNA]</scope>
    <source>
        <strain evidence="4 5">M11/M66-122</strain>
    </source>
</reference>
<feature type="compositionally biased region" description="Polar residues" evidence="3">
    <location>
        <begin position="91"/>
        <end position="105"/>
    </location>
</feature>
<feature type="compositionally biased region" description="Low complexity" evidence="3">
    <location>
        <begin position="47"/>
        <end position="70"/>
    </location>
</feature>
<comment type="caution">
    <text evidence="4">The sequence shown here is derived from an EMBL/GenBank/DDBJ whole genome shotgun (WGS) entry which is preliminary data.</text>
</comment>
<evidence type="ECO:0000256" key="2">
    <source>
        <dbReference type="SAM" id="Coils"/>
    </source>
</evidence>
<evidence type="ECO:0008006" key="6">
    <source>
        <dbReference type="Google" id="ProtNLM"/>
    </source>
</evidence>
<dbReference type="PANTHER" id="PTHR47447:SF25">
    <property type="entry name" value="SAP DOMAIN-CONTAINING PROTEIN"/>
    <property type="match status" value="1"/>
</dbReference>
<evidence type="ECO:0000313" key="4">
    <source>
        <dbReference type="EMBL" id="KAK7756830.1"/>
    </source>
</evidence>
<sequence length="788" mass="90071">MTSMHPRKLLFEFGTRDFDYICRSCLSASQKRALPARVKWSRSIRHTSSQNAQAQAQAQAQAASSTQNHSHQTDIAADQEAERRKILDTLGLSNFNNHNQTQTRNETQEHATINFFEQDDNGRLRRLDNRDHFDTSLAGSSGIVDTKLKLLEQQLGEAQLLVNKLEGLAKEMKEREAQHQKTSVLREKPSEQYLIPFEGWRTIHTRFIVRLNKAIQYAVHQLHAGGVKIKAMNRLWSAYSRARPAFGTNWDAIPRPTWELLLTVFGTENEDNPNRMAHVFRVTSDMQAAGVPLTKDQQLLSIEAMFLEGMEDAALKHHRTLIGTLGTDPETFIDFWELGLHMHCRLGNIDKAQDIVDKIFDSPYQKDPRALLPFIRVCAADSATVDQGYKAYQRLKALLGASMKLPDYDLVVAAYLSTNQTEYALYVFADMMTSGAIDLRESRRLPPSIANPFFFGKWVKRLVLGGNLAGAYNVLLYMKEKAIPPRPMQVNALLGSWLRSQTAENIDHAEEVGWAMINARIQFVNCRRLMSGLNPVGQGWPNATLETFKLLAESYKDRRVHRKMSALWTAFNKAELAPDTFMMNQLLLSHQHNQQPELVSELYSDLRKKYRVQPDPWTFIALWQSLPVNHMWMLYKDSIWTQISRGRALFAEMVASASNWSTGSFDTRLAAKILHTFRRAKDTVGLLAAVRALRYLFEYVPPEGLIFELLLGVEDLETSLRKATVKSRLMTHSHRIEAYLKHRLRELAEAGELKEGENLSEAKKREELRIVWMIKIYQATASLVISFK</sequence>
<protein>
    <recommendedName>
        <fullName evidence="6">Pentatricopeptide repeat protein</fullName>
    </recommendedName>
</protein>
<organism evidence="4 5">
    <name type="scientific">Diatrype stigma</name>
    <dbReference type="NCBI Taxonomy" id="117547"/>
    <lineage>
        <taxon>Eukaryota</taxon>
        <taxon>Fungi</taxon>
        <taxon>Dikarya</taxon>
        <taxon>Ascomycota</taxon>
        <taxon>Pezizomycotina</taxon>
        <taxon>Sordariomycetes</taxon>
        <taxon>Xylariomycetidae</taxon>
        <taxon>Xylariales</taxon>
        <taxon>Diatrypaceae</taxon>
        <taxon>Diatrype</taxon>
    </lineage>
</organism>
<dbReference type="Proteomes" id="UP001320420">
    <property type="component" value="Unassembled WGS sequence"/>
</dbReference>
<name>A0AAN9YWY0_9PEZI</name>
<dbReference type="AlphaFoldDB" id="A0AAN9YWY0"/>
<feature type="coiled-coil region" evidence="2">
    <location>
        <begin position="148"/>
        <end position="182"/>
    </location>
</feature>
<dbReference type="EMBL" id="JAKJXP020000005">
    <property type="protein sequence ID" value="KAK7756830.1"/>
    <property type="molecule type" value="Genomic_DNA"/>
</dbReference>
<evidence type="ECO:0000256" key="3">
    <source>
        <dbReference type="SAM" id="MobiDB-lite"/>
    </source>
</evidence>
<dbReference type="PANTHER" id="PTHR47447">
    <property type="entry name" value="OS03G0856100 PROTEIN"/>
    <property type="match status" value="1"/>
</dbReference>
<proteinExistence type="predicted"/>
<feature type="region of interest" description="Disordered" evidence="3">
    <location>
        <begin position="44"/>
        <end position="77"/>
    </location>
</feature>
<evidence type="ECO:0000256" key="1">
    <source>
        <dbReference type="ARBA" id="ARBA00022737"/>
    </source>
</evidence>